<accession>A0A433QP34</accession>
<organism evidence="2 3">
    <name type="scientific">Jimgerdemannia flammicorona</name>
    <dbReference type="NCBI Taxonomy" id="994334"/>
    <lineage>
        <taxon>Eukaryota</taxon>
        <taxon>Fungi</taxon>
        <taxon>Fungi incertae sedis</taxon>
        <taxon>Mucoromycota</taxon>
        <taxon>Mucoromycotina</taxon>
        <taxon>Endogonomycetes</taxon>
        <taxon>Endogonales</taxon>
        <taxon>Endogonaceae</taxon>
        <taxon>Jimgerdemannia</taxon>
    </lineage>
</organism>
<feature type="compositionally biased region" description="Basic and acidic residues" evidence="1">
    <location>
        <begin position="50"/>
        <end position="65"/>
    </location>
</feature>
<dbReference type="EMBL" id="RBNJ01002875">
    <property type="protein sequence ID" value="RUS31517.1"/>
    <property type="molecule type" value="Genomic_DNA"/>
</dbReference>
<evidence type="ECO:0000313" key="2">
    <source>
        <dbReference type="EMBL" id="RUS31517.1"/>
    </source>
</evidence>
<feature type="region of interest" description="Disordered" evidence="1">
    <location>
        <begin position="40"/>
        <end position="65"/>
    </location>
</feature>
<sequence length="65" mass="7818">MYDSIRKLNQMKNIFYSVCPSKFEFIKWHRIDHVAKSVKETETPDNLDTEMSKHQHIEDNKNTYG</sequence>
<reference evidence="2 3" key="1">
    <citation type="journal article" date="2018" name="New Phytol.">
        <title>Phylogenomics of Endogonaceae and evolution of mycorrhizas within Mucoromycota.</title>
        <authorList>
            <person name="Chang Y."/>
            <person name="Desiro A."/>
            <person name="Na H."/>
            <person name="Sandor L."/>
            <person name="Lipzen A."/>
            <person name="Clum A."/>
            <person name="Barry K."/>
            <person name="Grigoriev I.V."/>
            <person name="Martin F.M."/>
            <person name="Stajich J.E."/>
            <person name="Smith M.E."/>
            <person name="Bonito G."/>
            <person name="Spatafora J.W."/>
        </authorList>
    </citation>
    <scope>NUCLEOTIDE SEQUENCE [LARGE SCALE GENOMIC DNA]</scope>
    <source>
        <strain evidence="2 3">AD002</strain>
    </source>
</reference>
<proteinExistence type="predicted"/>
<evidence type="ECO:0000313" key="3">
    <source>
        <dbReference type="Proteomes" id="UP000274822"/>
    </source>
</evidence>
<comment type="caution">
    <text evidence="2">The sequence shown here is derived from an EMBL/GenBank/DDBJ whole genome shotgun (WGS) entry which is preliminary data.</text>
</comment>
<gene>
    <name evidence="2" type="ORF">BC938DRAFT_477662</name>
</gene>
<name>A0A433QP34_9FUNG</name>
<dbReference type="AlphaFoldDB" id="A0A433QP34"/>
<dbReference type="Proteomes" id="UP000274822">
    <property type="component" value="Unassembled WGS sequence"/>
</dbReference>
<protein>
    <submittedName>
        <fullName evidence="2">Uncharacterized protein</fullName>
    </submittedName>
</protein>
<evidence type="ECO:0000256" key="1">
    <source>
        <dbReference type="SAM" id="MobiDB-lite"/>
    </source>
</evidence>
<keyword evidence="3" id="KW-1185">Reference proteome</keyword>